<protein>
    <submittedName>
        <fullName evidence="6">Histidinol-phosphate aminotransferase</fullName>
    </submittedName>
</protein>
<gene>
    <name evidence="6" type="ORF">DFR64_2590</name>
</gene>
<dbReference type="PANTHER" id="PTHR42885">
    <property type="entry name" value="HISTIDINOL-PHOSPHATE AMINOTRANSFERASE-RELATED"/>
    <property type="match status" value="1"/>
</dbReference>
<evidence type="ECO:0000256" key="4">
    <source>
        <dbReference type="ARBA" id="ARBA00022898"/>
    </source>
</evidence>
<dbReference type="Proteomes" id="UP000256388">
    <property type="component" value="Unassembled WGS sequence"/>
</dbReference>
<keyword evidence="2 6" id="KW-0032">Aminotransferase</keyword>
<dbReference type="CDD" id="cd00609">
    <property type="entry name" value="AAT_like"/>
    <property type="match status" value="1"/>
</dbReference>
<dbReference type="Pfam" id="PF00155">
    <property type="entry name" value="Aminotran_1_2"/>
    <property type="match status" value="1"/>
</dbReference>
<dbReference type="RefSeq" id="WP_116225858.1">
    <property type="nucleotide sequence ID" value="NZ_AP018437.1"/>
</dbReference>
<dbReference type="InterPro" id="IPR004839">
    <property type="entry name" value="Aminotransferase_I/II_large"/>
</dbReference>
<proteinExistence type="predicted"/>
<dbReference type="OrthoDB" id="9813612at2"/>
<evidence type="ECO:0000259" key="5">
    <source>
        <dbReference type="Pfam" id="PF00155"/>
    </source>
</evidence>
<reference evidence="6 7" key="1">
    <citation type="submission" date="2018-08" db="EMBL/GenBank/DDBJ databases">
        <title>Genomic Encyclopedia of Type Strains, Phase IV (KMG-IV): sequencing the most valuable type-strain genomes for metagenomic binning, comparative biology and taxonomic classification.</title>
        <authorList>
            <person name="Goeker M."/>
        </authorList>
    </citation>
    <scope>NUCLEOTIDE SEQUENCE [LARGE SCALE GENOMIC DNA]</scope>
    <source>
        <strain evidence="6 7">DSM 23923</strain>
    </source>
</reference>
<organism evidence="6 7">
    <name type="scientific">Pelolinea submarina</name>
    <dbReference type="NCBI Taxonomy" id="913107"/>
    <lineage>
        <taxon>Bacteria</taxon>
        <taxon>Bacillati</taxon>
        <taxon>Chloroflexota</taxon>
        <taxon>Anaerolineae</taxon>
        <taxon>Anaerolineales</taxon>
        <taxon>Anaerolineaceae</taxon>
        <taxon>Pelolinea</taxon>
    </lineage>
</organism>
<feature type="domain" description="Aminotransferase class I/classII large" evidence="5">
    <location>
        <begin position="36"/>
        <end position="362"/>
    </location>
</feature>
<dbReference type="Gene3D" id="3.40.640.10">
    <property type="entry name" value="Type I PLP-dependent aspartate aminotransferase-like (Major domain)"/>
    <property type="match status" value="1"/>
</dbReference>
<evidence type="ECO:0000313" key="7">
    <source>
        <dbReference type="Proteomes" id="UP000256388"/>
    </source>
</evidence>
<evidence type="ECO:0000313" key="6">
    <source>
        <dbReference type="EMBL" id="REG06158.1"/>
    </source>
</evidence>
<name>A0A347ZQD1_9CHLR</name>
<keyword evidence="4" id="KW-0663">Pyridoxal phosphate</keyword>
<dbReference type="GO" id="GO:0008483">
    <property type="term" value="F:transaminase activity"/>
    <property type="evidence" value="ECO:0007669"/>
    <property type="project" value="UniProtKB-KW"/>
</dbReference>
<accession>A0A347ZQD1</accession>
<evidence type="ECO:0000256" key="3">
    <source>
        <dbReference type="ARBA" id="ARBA00022679"/>
    </source>
</evidence>
<dbReference type="GO" id="GO:0030170">
    <property type="term" value="F:pyridoxal phosphate binding"/>
    <property type="evidence" value="ECO:0007669"/>
    <property type="project" value="InterPro"/>
</dbReference>
<dbReference type="InterPro" id="IPR015421">
    <property type="entry name" value="PyrdxlP-dep_Trfase_major"/>
</dbReference>
<dbReference type="Gene3D" id="3.90.1150.10">
    <property type="entry name" value="Aspartate Aminotransferase, domain 1"/>
    <property type="match status" value="1"/>
</dbReference>
<sequence>MNFKEIVNPRLFDIPDYDQIHVTQCWQDPSIRREMSNESNYAPIPAVQEAIRNIADKANYYAEDATYAVSLRKKLADYCSVKTENVALGNGSIELLDLLFQVLMAAPDKDEAILVQPDYSAYVPRLKYFGWKINYAQLSAGLDKAAEQVMAAISENTKFVLLSRPNNPMGTVMPREEIARMLETGKLIIVDEAYIEMADAGTSVSEWVNKYDNLIVMRTFSKGFCLAGIRLGYMLANPELIRFINRSRHIFNVNLAAMAAGEACMDNLNDCRKIFKKLVDTREWLTAELAKIPGFRPIPSQANFVMVDVKESGKTATQCVDYLLEMGFFVRSFAKKAGLEPDTHFRISVGLQEDMEELVAHLKDFVEK</sequence>
<dbReference type="InterPro" id="IPR015422">
    <property type="entry name" value="PyrdxlP-dep_Trfase_small"/>
</dbReference>
<comment type="caution">
    <text evidence="6">The sequence shown here is derived from an EMBL/GenBank/DDBJ whole genome shotgun (WGS) entry which is preliminary data.</text>
</comment>
<dbReference type="InterPro" id="IPR015424">
    <property type="entry name" value="PyrdxlP-dep_Trfase"/>
</dbReference>
<comment type="cofactor">
    <cofactor evidence="1">
        <name>pyridoxal 5'-phosphate</name>
        <dbReference type="ChEBI" id="CHEBI:597326"/>
    </cofactor>
</comment>
<keyword evidence="3 6" id="KW-0808">Transferase</keyword>
<dbReference type="PANTHER" id="PTHR42885:SF2">
    <property type="entry name" value="HISTIDINOL-PHOSPHATE AMINOTRANSFERASE"/>
    <property type="match status" value="1"/>
</dbReference>
<keyword evidence="7" id="KW-1185">Reference proteome</keyword>
<dbReference type="EMBL" id="QUMS01000004">
    <property type="protein sequence ID" value="REG06158.1"/>
    <property type="molecule type" value="Genomic_DNA"/>
</dbReference>
<evidence type="ECO:0000256" key="2">
    <source>
        <dbReference type="ARBA" id="ARBA00022576"/>
    </source>
</evidence>
<dbReference type="SUPFAM" id="SSF53383">
    <property type="entry name" value="PLP-dependent transferases"/>
    <property type="match status" value="1"/>
</dbReference>
<evidence type="ECO:0000256" key="1">
    <source>
        <dbReference type="ARBA" id="ARBA00001933"/>
    </source>
</evidence>
<dbReference type="AlphaFoldDB" id="A0A347ZQD1"/>